<gene>
    <name evidence="1" type="ORF">DEO72_LG4g436</name>
</gene>
<evidence type="ECO:0000313" key="2">
    <source>
        <dbReference type="Proteomes" id="UP000501690"/>
    </source>
</evidence>
<sequence length="131" mass="14408">MLPPTRRALARQAGFNATSRAPRWTNQARTFSQFEGAPTGASRAAIPGPLVLDVSLLTIVTVQQVKQAERDVMTTRKEKQVQTGPSPFAWSPKRISCDEASTFVASRFMGEGPRLSDKVSFHLCSDVEEMI</sequence>
<reference evidence="1 2" key="1">
    <citation type="submission" date="2019-04" db="EMBL/GenBank/DDBJ databases">
        <title>An improved genome assembly and genetic linkage map for asparagus bean, Vigna unguiculata ssp. sesquipedialis.</title>
        <authorList>
            <person name="Xia Q."/>
            <person name="Zhang R."/>
            <person name="Dong Y."/>
        </authorList>
    </citation>
    <scope>NUCLEOTIDE SEQUENCE [LARGE SCALE GENOMIC DNA]</scope>
    <source>
        <tissue evidence="1">Leaf</tissue>
    </source>
</reference>
<evidence type="ECO:0000313" key="1">
    <source>
        <dbReference type="EMBL" id="QCD89491.1"/>
    </source>
</evidence>
<protein>
    <submittedName>
        <fullName evidence="1">Uncharacterized protein</fullName>
    </submittedName>
</protein>
<dbReference type="Proteomes" id="UP000501690">
    <property type="component" value="Linkage Group LG4"/>
</dbReference>
<organism evidence="1 2">
    <name type="scientific">Vigna unguiculata</name>
    <name type="common">Cowpea</name>
    <dbReference type="NCBI Taxonomy" id="3917"/>
    <lineage>
        <taxon>Eukaryota</taxon>
        <taxon>Viridiplantae</taxon>
        <taxon>Streptophyta</taxon>
        <taxon>Embryophyta</taxon>
        <taxon>Tracheophyta</taxon>
        <taxon>Spermatophyta</taxon>
        <taxon>Magnoliopsida</taxon>
        <taxon>eudicotyledons</taxon>
        <taxon>Gunneridae</taxon>
        <taxon>Pentapetalae</taxon>
        <taxon>rosids</taxon>
        <taxon>fabids</taxon>
        <taxon>Fabales</taxon>
        <taxon>Fabaceae</taxon>
        <taxon>Papilionoideae</taxon>
        <taxon>50 kb inversion clade</taxon>
        <taxon>NPAAA clade</taxon>
        <taxon>indigoferoid/millettioid clade</taxon>
        <taxon>Phaseoleae</taxon>
        <taxon>Vigna</taxon>
    </lineage>
</organism>
<dbReference type="AlphaFoldDB" id="A0A4D6LLM2"/>
<name>A0A4D6LLM2_VIGUN</name>
<keyword evidence="2" id="KW-1185">Reference proteome</keyword>
<accession>A0A4D6LLM2</accession>
<dbReference type="EMBL" id="CP039348">
    <property type="protein sequence ID" value="QCD89491.1"/>
    <property type="molecule type" value="Genomic_DNA"/>
</dbReference>
<proteinExistence type="predicted"/>